<evidence type="ECO:0000256" key="2">
    <source>
        <dbReference type="ARBA" id="ARBA00022840"/>
    </source>
</evidence>
<name>A0ABZ2RP09_ECTME</name>
<dbReference type="SUPFAM" id="SSF56801">
    <property type="entry name" value="Acetyl-CoA synthetase-like"/>
    <property type="match status" value="1"/>
</dbReference>
<dbReference type="Pfam" id="PF23562">
    <property type="entry name" value="AMP-binding_C_3"/>
    <property type="match status" value="1"/>
</dbReference>
<dbReference type="EMBL" id="CP148074">
    <property type="protein sequence ID" value="WXL25879.1"/>
    <property type="molecule type" value="Genomic_DNA"/>
</dbReference>
<keyword evidence="2" id="KW-0067">ATP-binding</keyword>
<dbReference type="PANTHER" id="PTHR43272">
    <property type="entry name" value="LONG-CHAIN-FATTY-ACID--COA LIGASE"/>
    <property type="match status" value="1"/>
</dbReference>
<proteinExistence type="predicted"/>
<evidence type="ECO:0000259" key="3">
    <source>
        <dbReference type="Pfam" id="PF00501"/>
    </source>
</evidence>
<evidence type="ECO:0000256" key="1">
    <source>
        <dbReference type="ARBA" id="ARBA00022741"/>
    </source>
</evidence>
<protein>
    <submittedName>
        <fullName evidence="4">AMP-binding protein</fullName>
    </submittedName>
</protein>
<organism evidence="4 5">
    <name type="scientific">Ectopseudomonas mendocina</name>
    <name type="common">Pseudomonas mendocina</name>
    <dbReference type="NCBI Taxonomy" id="300"/>
    <lineage>
        <taxon>Bacteria</taxon>
        <taxon>Pseudomonadati</taxon>
        <taxon>Pseudomonadota</taxon>
        <taxon>Gammaproteobacteria</taxon>
        <taxon>Pseudomonadales</taxon>
        <taxon>Pseudomonadaceae</taxon>
        <taxon>Ectopseudomonas</taxon>
    </lineage>
</organism>
<evidence type="ECO:0000313" key="5">
    <source>
        <dbReference type="Proteomes" id="UP001476583"/>
    </source>
</evidence>
<dbReference type="InterPro" id="IPR042099">
    <property type="entry name" value="ANL_N_sf"/>
</dbReference>
<dbReference type="Proteomes" id="UP001476583">
    <property type="component" value="Chromosome"/>
</dbReference>
<dbReference type="PANTHER" id="PTHR43272:SF33">
    <property type="entry name" value="AMP-BINDING DOMAIN-CONTAINING PROTEIN-RELATED"/>
    <property type="match status" value="1"/>
</dbReference>
<keyword evidence="1" id="KW-0547">Nucleotide-binding</keyword>
<gene>
    <name evidence="4" type="ORF">WG219_21730</name>
</gene>
<keyword evidence="5" id="KW-1185">Reference proteome</keyword>
<evidence type="ECO:0000313" key="4">
    <source>
        <dbReference type="EMBL" id="WXL25879.1"/>
    </source>
</evidence>
<accession>A0ABZ2RP09</accession>
<dbReference type="Pfam" id="PF00501">
    <property type="entry name" value="AMP-binding"/>
    <property type="match status" value="1"/>
</dbReference>
<dbReference type="PROSITE" id="PS00455">
    <property type="entry name" value="AMP_BINDING"/>
    <property type="match status" value="1"/>
</dbReference>
<dbReference type="Gene3D" id="3.40.50.12780">
    <property type="entry name" value="N-terminal domain of ligase-like"/>
    <property type="match status" value="1"/>
</dbReference>
<dbReference type="InterPro" id="IPR000873">
    <property type="entry name" value="AMP-dep_synth/lig_dom"/>
</dbReference>
<sequence length="565" mass="63271">MQLKDFAKDKSPIEMLYHWTEQTPEAIYLRQPVEGQWQEYSWAQVDDQVRRLASALKSLGLEQGDKVAILSKNCAEWIVSDLALQFAGLVSVPLYVDQTPESLAYVLEHSESKAIFVGKLDEPVWQRLKPSIPANMVKIGFSYYGSDCDFVRTHEVQHQLPELIASHAPMSGKPIPGDEDIWTIIYTSGTTGNPKGVVHCYRAPRHVGHRALAVFNLNANDRSLSFLPLAHVAERLLLASNSLYSGMQINFTQSLKTFQNDLCSVRPTIFFSVPRLWKKFQDNILAKLPQSRLDILLAIPLLRNLVARKVRRALGLDQARMIVSGAAALSPALQAWYGRIGLQISEGYGMTENFAYGFIGRPDAFRPGTVGKAMPDNGAKLSTEGEVLFKSPTLMQGYYKEPEKTQESLDPEGYYRTGDLGQLDSDGYLRITGRIKELFKTEKGEYVAPAPIEAKLSAFKGFEQICLIGSGMPQPVAVITLSESFRQVKQDELSRTIGDFVDQTNQQLLNHEKIVGVIVATRDWSPDSGLVTPTLKVKRNLIEEQYAELAQHLTNSQVRVLWERV</sequence>
<dbReference type="InterPro" id="IPR020845">
    <property type="entry name" value="AMP-binding_CS"/>
</dbReference>
<reference evidence="4 5" key="1">
    <citation type="submission" date="2024-03" db="EMBL/GenBank/DDBJ databases">
        <title>Complete genome of BD2.</title>
        <authorList>
            <person name="Cao G."/>
        </authorList>
    </citation>
    <scope>NUCLEOTIDE SEQUENCE [LARGE SCALE GENOMIC DNA]</scope>
    <source>
        <strain evidence="4 5">BD2</strain>
    </source>
</reference>
<feature type="domain" description="AMP-dependent synthetase/ligase" evidence="3">
    <location>
        <begin position="18"/>
        <end position="399"/>
    </location>
</feature>